<dbReference type="EMBL" id="AZGY01000003">
    <property type="protein sequence ID" value="KZZ99265.1"/>
    <property type="molecule type" value="Genomic_DNA"/>
</dbReference>
<gene>
    <name evidence="4" type="ORF">AAL_01837</name>
</gene>
<accession>A0A168EY36</accession>
<dbReference type="GO" id="GO:0008783">
    <property type="term" value="F:agmatinase activity"/>
    <property type="evidence" value="ECO:0007669"/>
    <property type="project" value="TreeGrafter"/>
</dbReference>
<dbReference type="Proteomes" id="UP000078544">
    <property type="component" value="Unassembled WGS sequence"/>
</dbReference>
<dbReference type="Gene3D" id="3.40.800.10">
    <property type="entry name" value="Ureohydrolase domain"/>
    <property type="match status" value="1"/>
</dbReference>
<dbReference type="SUPFAM" id="SSF52768">
    <property type="entry name" value="Arginase/deacetylase"/>
    <property type="match status" value="1"/>
</dbReference>
<dbReference type="Pfam" id="PF00491">
    <property type="entry name" value="Arginase"/>
    <property type="match status" value="1"/>
</dbReference>
<protein>
    <submittedName>
        <fullName evidence="4">Ureohydrolase</fullName>
    </submittedName>
</protein>
<evidence type="ECO:0000256" key="3">
    <source>
        <dbReference type="PROSITE-ProRule" id="PRU00742"/>
    </source>
</evidence>
<dbReference type="PANTHER" id="PTHR11358">
    <property type="entry name" value="ARGINASE/AGMATINASE"/>
    <property type="match status" value="1"/>
</dbReference>
<dbReference type="PANTHER" id="PTHR11358:SF26">
    <property type="entry name" value="GUANIDINO ACID HYDROLASE, MITOCHONDRIAL"/>
    <property type="match status" value="1"/>
</dbReference>
<keyword evidence="2 4" id="KW-0378">Hydrolase</keyword>
<evidence type="ECO:0000256" key="1">
    <source>
        <dbReference type="ARBA" id="ARBA00022723"/>
    </source>
</evidence>
<evidence type="ECO:0000256" key="2">
    <source>
        <dbReference type="ARBA" id="ARBA00022801"/>
    </source>
</evidence>
<dbReference type="OrthoDB" id="288726at2759"/>
<dbReference type="AlphaFoldDB" id="A0A168EY36"/>
<name>A0A168EY36_9HYPO</name>
<dbReference type="GO" id="GO:0033389">
    <property type="term" value="P:putrescine biosynthetic process from arginine, via agmatine"/>
    <property type="evidence" value="ECO:0007669"/>
    <property type="project" value="TreeGrafter"/>
</dbReference>
<evidence type="ECO:0000313" key="5">
    <source>
        <dbReference type="Proteomes" id="UP000078544"/>
    </source>
</evidence>
<comment type="caution">
    <text evidence="4">The sequence shown here is derived from an EMBL/GenBank/DDBJ whole genome shotgun (WGS) entry which is preliminary data.</text>
</comment>
<sequence length="175" mass="19531">MSSACNGHHDKEEWTKEELAEMQAKWGADWQFTGIGTFAHLDYAKCLVDPSVSYDIAIVGARFGPRAIRQASSRQTSTRGFNARAKINPYRNWAKIIDCGDIPITPFDNVIAREQMTQALKELGSRRAVSALSPRPRLLTLGGDHSLTLPALRALNDIYGRPVRVLHFDGMFTFP</sequence>
<dbReference type="InterPro" id="IPR023696">
    <property type="entry name" value="Ureohydrolase_dom_sf"/>
</dbReference>
<dbReference type="GO" id="GO:0046872">
    <property type="term" value="F:metal ion binding"/>
    <property type="evidence" value="ECO:0007669"/>
    <property type="project" value="UniProtKB-KW"/>
</dbReference>
<evidence type="ECO:0000313" key="4">
    <source>
        <dbReference type="EMBL" id="KZZ99265.1"/>
    </source>
</evidence>
<reference evidence="4 5" key="1">
    <citation type="journal article" date="2016" name="Genome Biol. Evol.">
        <title>Divergent and convergent evolution of fungal pathogenicity.</title>
        <authorList>
            <person name="Shang Y."/>
            <person name="Xiao G."/>
            <person name="Zheng P."/>
            <person name="Cen K."/>
            <person name="Zhan S."/>
            <person name="Wang C."/>
        </authorList>
    </citation>
    <scope>NUCLEOTIDE SEQUENCE [LARGE SCALE GENOMIC DNA]</scope>
    <source>
        <strain evidence="4 5">RCEF 2490</strain>
    </source>
</reference>
<organism evidence="4 5">
    <name type="scientific">Moelleriella libera RCEF 2490</name>
    <dbReference type="NCBI Taxonomy" id="1081109"/>
    <lineage>
        <taxon>Eukaryota</taxon>
        <taxon>Fungi</taxon>
        <taxon>Dikarya</taxon>
        <taxon>Ascomycota</taxon>
        <taxon>Pezizomycotina</taxon>
        <taxon>Sordariomycetes</taxon>
        <taxon>Hypocreomycetidae</taxon>
        <taxon>Hypocreales</taxon>
        <taxon>Clavicipitaceae</taxon>
        <taxon>Moelleriella</taxon>
    </lineage>
</organism>
<dbReference type="InterPro" id="IPR006035">
    <property type="entry name" value="Ureohydrolase"/>
</dbReference>
<keyword evidence="1" id="KW-0479">Metal-binding</keyword>
<proteinExistence type="inferred from homology"/>
<keyword evidence="5" id="KW-1185">Reference proteome</keyword>
<dbReference type="STRING" id="1081109.A0A168EY36"/>
<comment type="similarity">
    <text evidence="3">Belongs to the arginase family.</text>
</comment>
<dbReference type="PROSITE" id="PS51409">
    <property type="entry name" value="ARGINASE_2"/>
    <property type="match status" value="1"/>
</dbReference>